<dbReference type="AlphaFoldDB" id="A0A0B7NM63"/>
<evidence type="ECO:0000256" key="2">
    <source>
        <dbReference type="ARBA" id="ARBA00023015"/>
    </source>
</evidence>
<dbReference type="STRING" id="35722.A0A0B7NM63"/>
<evidence type="ECO:0000313" key="9">
    <source>
        <dbReference type="Proteomes" id="UP000054107"/>
    </source>
</evidence>
<evidence type="ECO:0000256" key="5">
    <source>
        <dbReference type="ARBA" id="ARBA00023242"/>
    </source>
</evidence>
<keyword evidence="3" id="KW-0238">DNA-binding</keyword>
<reference evidence="8 9" key="1">
    <citation type="submission" date="2014-09" db="EMBL/GenBank/DDBJ databases">
        <authorList>
            <person name="Ellenberger Sabrina"/>
        </authorList>
    </citation>
    <scope>NUCLEOTIDE SEQUENCE [LARGE SCALE GENOMIC DNA]</scope>
    <source>
        <strain evidence="8 9">CBS 412.66</strain>
    </source>
</reference>
<dbReference type="OrthoDB" id="7680836at2759"/>
<evidence type="ECO:0000256" key="6">
    <source>
        <dbReference type="SAM" id="MobiDB-lite"/>
    </source>
</evidence>
<dbReference type="EMBL" id="LN733835">
    <property type="protein sequence ID" value="CEP18467.1"/>
    <property type="molecule type" value="Genomic_DNA"/>
</dbReference>
<evidence type="ECO:0000256" key="3">
    <source>
        <dbReference type="ARBA" id="ARBA00023125"/>
    </source>
</evidence>
<dbReference type="Pfam" id="PF25416">
    <property type="entry name" value="GRHL1_C"/>
    <property type="match status" value="1"/>
</dbReference>
<accession>A0A0B7NM63</accession>
<gene>
    <name evidence="8" type="primary">PARPA_12771.1 scaffold 45468</name>
</gene>
<dbReference type="PANTHER" id="PTHR11037">
    <property type="entry name" value="TRANSCRIPTION FACTOR CP2"/>
    <property type="match status" value="1"/>
</dbReference>
<evidence type="ECO:0000313" key="8">
    <source>
        <dbReference type="EMBL" id="CEP18467.1"/>
    </source>
</evidence>
<comment type="subcellular location">
    <subcellularLocation>
        <location evidence="1">Nucleus</location>
    </subcellularLocation>
</comment>
<keyword evidence="5" id="KW-0539">Nucleus</keyword>
<keyword evidence="4" id="KW-0804">Transcription</keyword>
<dbReference type="Pfam" id="PF04516">
    <property type="entry name" value="CP2"/>
    <property type="match status" value="1"/>
</dbReference>
<keyword evidence="2" id="KW-0805">Transcription regulation</keyword>
<dbReference type="InterPro" id="IPR040167">
    <property type="entry name" value="TF_CP2-like"/>
</dbReference>
<organism evidence="8 9">
    <name type="scientific">Parasitella parasitica</name>
    <dbReference type="NCBI Taxonomy" id="35722"/>
    <lineage>
        <taxon>Eukaryota</taxon>
        <taxon>Fungi</taxon>
        <taxon>Fungi incertae sedis</taxon>
        <taxon>Mucoromycota</taxon>
        <taxon>Mucoromycotina</taxon>
        <taxon>Mucoromycetes</taxon>
        <taxon>Mucorales</taxon>
        <taxon>Mucorineae</taxon>
        <taxon>Mucoraceae</taxon>
        <taxon>Parasitella</taxon>
    </lineage>
</organism>
<evidence type="ECO:0000256" key="1">
    <source>
        <dbReference type="ARBA" id="ARBA00004123"/>
    </source>
</evidence>
<feature type="domain" description="Grh/CP2 DB" evidence="7">
    <location>
        <begin position="77"/>
        <end position="317"/>
    </location>
</feature>
<dbReference type="PROSITE" id="PS51968">
    <property type="entry name" value="GRH_CP2_DB"/>
    <property type="match status" value="1"/>
</dbReference>
<evidence type="ECO:0000256" key="4">
    <source>
        <dbReference type="ARBA" id="ARBA00023163"/>
    </source>
</evidence>
<proteinExistence type="predicted"/>
<dbReference type="InterPro" id="IPR057520">
    <property type="entry name" value="GRHL1/CP2_C"/>
</dbReference>
<dbReference type="InterPro" id="IPR007604">
    <property type="entry name" value="CP2"/>
</dbReference>
<name>A0A0B7NM63_9FUNG</name>
<dbReference type="Proteomes" id="UP000054107">
    <property type="component" value="Unassembled WGS sequence"/>
</dbReference>
<protein>
    <recommendedName>
        <fullName evidence="7">Grh/CP2 DB domain-containing protein</fullName>
    </recommendedName>
</protein>
<dbReference type="GO" id="GO:0001228">
    <property type="term" value="F:DNA-binding transcription activator activity, RNA polymerase II-specific"/>
    <property type="evidence" value="ECO:0007669"/>
    <property type="project" value="TreeGrafter"/>
</dbReference>
<keyword evidence="9" id="KW-1185">Reference proteome</keyword>
<dbReference type="PANTHER" id="PTHR11037:SF20">
    <property type="entry name" value="PROTEIN GRAINYHEAD"/>
    <property type="match status" value="1"/>
</dbReference>
<feature type="region of interest" description="Disordered" evidence="6">
    <location>
        <begin position="1"/>
        <end position="21"/>
    </location>
</feature>
<sequence>MISSNQSTISEPTTASLFPDSPLSSPQILNHYASSSPYSSFAENYSQHQSMLSISTPSPPANCLPANSINQSNNNASVIRYDVALEAPTAASQKLEEPPLTYLNKGQYYNISLRDKDRYDGEIISTVSITFHDESHRISASDYWKFWLAQQKDAEDARAVELDLSRSSGAHALEEKQFDRVSFRWNGKLGASVHIRFNCLSTDFSRIKGVKGIPLRLQIESEQVSTAITATAAAQSLRPYQNHPEKTYCRIKLFRDKGAERKNKDDAKHIERQLEKLRGKSGEPHPLWLAFSPTSPITLFGEIVPPENSDNHQHQSQPLFEERSVLPPSPVVGGYPVYHPSGNSMNNNNNNIHLPPPISTKRSFSNMSHGSGDINAFTSTCANLPGGPPIGLDPTYIPQQRRRIAKLSLLVKYHSCEVYRAVYLEHLTVKELIEKISQRMDIKLPISNVLRKITTKTKKTMLVKVDDEVIQDMSEEQDIHIETEADTNDEHSINLILNF</sequence>
<evidence type="ECO:0000259" key="7">
    <source>
        <dbReference type="PROSITE" id="PS51968"/>
    </source>
</evidence>
<dbReference type="GO" id="GO:0000978">
    <property type="term" value="F:RNA polymerase II cis-regulatory region sequence-specific DNA binding"/>
    <property type="evidence" value="ECO:0007669"/>
    <property type="project" value="TreeGrafter"/>
</dbReference>
<dbReference type="GO" id="GO:0005634">
    <property type="term" value="C:nucleus"/>
    <property type="evidence" value="ECO:0007669"/>
    <property type="project" value="UniProtKB-SubCell"/>
</dbReference>